<evidence type="ECO:0000256" key="8">
    <source>
        <dbReference type="SAM" id="Phobius"/>
    </source>
</evidence>
<keyword evidence="5 8" id="KW-1133">Transmembrane helix</keyword>
<keyword evidence="4 8" id="KW-0812">Transmembrane</keyword>
<dbReference type="InterPro" id="IPR050445">
    <property type="entry name" value="Bact_polysacc_biosynth/exp"/>
</dbReference>
<dbReference type="PANTHER" id="PTHR32309">
    <property type="entry name" value="TYROSINE-PROTEIN KINASE"/>
    <property type="match status" value="1"/>
</dbReference>
<feature type="region of interest" description="Disordered" evidence="7">
    <location>
        <begin position="253"/>
        <end position="276"/>
    </location>
</feature>
<evidence type="ECO:0000313" key="10">
    <source>
        <dbReference type="EMBL" id="RIE05354.1"/>
    </source>
</evidence>
<comment type="subcellular location">
    <subcellularLocation>
        <location evidence="1">Cell membrane</location>
        <topology evidence="1">Multi-pass membrane protein</topology>
    </subcellularLocation>
</comment>
<keyword evidence="3" id="KW-1003">Cell membrane</keyword>
<evidence type="ECO:0000256" key="5">
    <source>
        <dbReference type="ARBA" id="ARBA00022989"/>
    </source>
</evidence>
<dbReference type="Proteomes" id="UP000266340">
    <property type="component" value="Unassembled WGS sequence"/>
</dbReference>
<evidence type="ECO:0000259" key="9">
    <source>
        <dbReference type="Pfam" id="PF02706"/>
    </source>
</evidence>
<accession>A0A398D2Q0</accession>
<feature type="compositionally biased region" description="Basic and acidic residues" evidence="7">
    <location>
        <begin position="253"/>
        <end position="263"/>
    </location>
</feature>
<evidence type="ECO:0000256" key="6">
    <source>
        <dbReference type="ARBA" id="ARBA00023136"/>
    </source>
</evidence>
<evidence type="ECO:0000256" key="7">
    <source>
        <dbReference type="SAM" id="MobiDB-lite"/>
    </source>
</evidence>
<name>A0A398D2Q0_9BACL</name>
<organism evidence="10 11">
    <name type="scientific">Cohnella faecalis</name>
    <dbReference type="NCBI Taxonomy" id="2315694"/>
    <lineage>
        <taxon>Bacteria</taxon>
        <taxon>Bacillati</taxon>
        <taxon>Bacillota</taxon>
        <taxon>Bacilli</taxon>
        <taxon>Bacillales</taxon>
        <taxon>Paenibacillaceae</taxon>
        <taxon>Cohnella</taxon>
    </lineage>
</organism>
<evidence type="ECO:0000256" key="2">
    <source>
        <dbReference type="ARBA" id="ARBA00006683"/>
    </source>
</evidence>
<sequence length="276" mass="30533">MGCRNINQKILTLISSSPNKFSIGGSGLELQRYWSVVRKRLWLIALIAIVSCTAVGYYTSHYVRPVYQATTKLMVYPNETSDKTVPDAGAINSSILLIKTFKQLIMTPRILDKVVADYPDLHTTKGELGAKIGITSVSETQIMTVVAADASYERAAKLANAVSKVFQQEVRTLMRLDNVSVLSWADPSDRRETASSGTTKNVMIAFVLSLMIGTGIAFLLDHIDDSVKAEHDVRVRLGMSLLADVPKIRRRDLAGPDDRDKTAYRARREKNVTLDA</sequence>
<comment type="similarity">
    <text evidence="2">Belongs to the CpsC/CapA family.</text>
</comment>
<gene>
    <name evidence="10" type="ORF">D3H35_00755</name>
</gene>
<dbReference type="AlphaFoldDB" id="A0A398D2Q0"/>
<evidence type="ECO:0000313" key="11">
    <source>
        <dbReference type="Proteomes" id="UP000266340"/>
    </source>
</evidence>
<reference evidence="10 11" key="1">
    <citation type="submission" date="2018-09" db="EMBL/GenBank/DDBJ databases">
        <title>Cohnella cavernae sp. nov., isolated from a karst cave.</title>
        <authorList>
            <person name="Zhu H."/>
        </authorList>
    </citation>
    <scope>NUCLEOTIDE SEQUENCE [LARGE SCALE GENOMIC DNA]</scope>
    <source>
        <strain evidence="10 11">K2E09-144</strain>
    </source>
</reference>
<keyword evidence="6 8" id="KW-0472">Membrane</keyword>
<evidence type="ECO:0000256" key="3">
    <source>
        <dbReference type="ARBA" id="ARBA00022475"/>
    </source>
</evidence>
<comment type="caution">
    <text evidence="10">The sequence shown here is derived from an EMBL/GenBank/DDBJ whole genome shotgun (WGS) entry which is preliminary data.</text>
</comment>
<proteinExistence type="inferred from homology"/>
<feature type="transmembrane region" description="Helical" evidence="8">
    <location>
        <begin position="41"/>
        <end position="59"/>
    </location>
</feature>
<dbReference type="InterPro" id="IPR003856">
    <property type="entry name" value="LPS_length_determ_N"/>
</dbReference>
<protein>
    <submittedName>
        <fullName evidence="10">Lipopolysaccharide biosynthesis protein</fullName>
    </submittedName>
</protein>
<dbReference type="EMBL" id="QXJM01000007">
    <property type="protein sequence ID" value="RIE05354.1"/>
    <property type="molecule type" value="Genomic_DNA"/>
</dbReference>
<dbReference type="Pfam" id="PF02706">
    <property type="entry name" value="Wzz"/>
    <property type="match status" value="1"/>
</dbReference>
<evidence type="ECO:0000256" key="4">
    <source>
        <dbReference type="ARBA" id="ARBA00022692"/>
    </source>
</evidence>
<dbReference type="GO" id="GO:0005886">
    <property type="term" value="C:plasma membrane"/>
    <property type="evidence" value="ECO:0007669"/>
    <property type="project" value="UniProtKB-SubCell"/>
</dbReference>
<feature type="domain" description="Polysaccharide chain length determinant N-terminal" evidence="9">
    <location>
        <begin position="28"/>
        <end position="117"/>
    </location>
</feature>
<dbReference type="PANTHER" id="PTHR32309:SF31">
    <property type="entry name" value="CAPSULAR EXOPOLYSACCHARIDE FAMILY"/>
    <property type="match status" value="1"/>
</dbReference>
<keyword evidence="11" id="KW-1185">Reference proteome</keyword>
<evidence type="ECO:0000256" key="1">
    <source>
        <dbReference type="ARBA" id="ARBA00004651"/>
    </source>
</evidence>